<evidence type="ECO:0000313" key="1">
    <source>
        <dbReference type="EMBL" id="KAK1733824.1"/>
    </source>
</evidence>
<gene>
    <name evidence="1" type="ORF">QTG54_015521</name>
</gene>
<dbReference type="Proteomes" id="UP001224775">
    <property type="component" value="Unassembled WGS sequence"/>
</dbReference>
<sequence>MLGFQSVSPLKQPVRQDVGGWTSDKDTNDKVDEVLNKPNVKTALGVAAAATIGAAILGPVGVLVGAASVGIGIGVMQIPEEQRSNAASHASTSFEKAKTVALDISESVGRSCARMYEKETGQDPSEALGKVVPDEIMDRCCSLGKEDQQNEGMSLDGGGTVDLPPSPIPSGVQHAVKSMTGDAFGDDYTSPSHSIGEKRDIMVPDNVNTRRAACGRVGRVVPLGQIHSLRPSLQPRAWLDVMASAYTTRDDKNEAMQEILILAKDKEISRWFLEEGILDSLMLILSTYFRNYSSFFRNIQPQDTKEQFKSYKQGGQAFIHARLASNCCVALGKAHCAAVHTEGDMLLMSAYSRGSVPVQRQLAQMLFEVPHHMKVVNSPVDGTAEQHDAEFTLTELSMQQAEDLASSIKALDDGKIDFA</sequence>
<name>A0AAD8XTX1_9STRA</name>
<evidence type="ECO:0000313" key="2">
    <source>
        <dbReference type="Proteomes" id="UP001224775"/>
    </source>
</evidence>
<proteinExistence type="predicted"/>
<comment type="caution">
    <text evidence="1">The sequence shown here is derived from an EMBL/GenBank/DDBJ whole genome shotgun (WGS) entry which is preliminary data.</text>
</comment>
<dbReference type="EMBL" id="JATAAI010000044">
    <property type="protein sequence ID" value="KAK1733824.1"/>
    <property type="molecule type" value="Genomic_DNA"/>
</dbReference>
<dbReference type="AlphaFoldDB" id="A0AAD8XTX1"/>
<protein>
    <submittedName>
        <fullName evidence="1">Uncharacterized protein</fullName>
    </submittedName>
</protein>
<accession>A0AAD8XTX1</accession>
<organism evidence="1 2">
    <name type="scientific">Skeletonema marinoi</name>
    <dbReference type="NCBI Taxonomy" id="267567"/>
    <lineage>
        <taxon>Eukaryota</taxon>
        <taxon>Sar</taxon>
        <taxon>Stramenopiles</taxon>
        <taxon>Ochrophyta</taxon>
        <taxon>Bacillariophyta</taxon>
        <taxon>Coscinodiscophyceae</taxon>
        <taxon>Thalassiosirophycidae</taxon>
        <taxon>Thalassiosirales</taxon>
        <taxon>Skeletonemataceae</taxon>
        <taxon>Skeletonema</taxon>
        <taxon>Skeletonema marinoi-dohrnii complex</taxon>
    </lineage>
</organism>
<keyword evidence="2" id="KW-1185">Reference proteome</keyword>
<reference evidence="1" key="1">
    <citation type="submission" date="2023-06" db="EMBL/GenBank/DDBJ databases">
        <title>Survivors Of The Sea: Transcriptome response of Skeletonema marinoi to long-term dormancy.</title>
        <authorList>
            <person name="Pinder M.I.M."/>
            <person name="Kourtchenko O."/>
            <person name="Robertson E.K."/>
            <person name="Larsson T."/>
            <person name="Maumus F."/>
            <person name="Osuna-Cruz C.M."/>
            <person name="Vancaester E."/>
            <person name="Stenow R."/>
            <person name="Vandepoele K."/>
            <person name="Ploug H."/>
            <person name="Bruchert V."/>
            <person name="Godhe A."/>
            <person name="Topel M."/>
        </authorList>
    </citation>
    <scope>NUCLEOTIDE SEQUENCE</scope>
    <source>
        <strain evidence="1">R05AC</strain>
    </source>
</reference>